<comment type="caution">
    <text evidence="2">The sequence shown here is derived from an EMBL/GenBank/DDBJ whole genome shotgun (WGS) entry which is preliminary data.</text>
</comment>
<dbReference type="Proteomes" id="UP000269669">
    <property type="component" value="Unassembled WGS sequence"/>
</dbReference>
<protein>
    <submittedName>
        <fullName evidence="2">Uncharacterized protein</fullName>
    </submittedName>
</protein>
<name>A0A3R9NUB9_9BACT</name>
<organism evidence="2 3">
    <name type="scientific">Edaphobacter aggregans</name>
    <dbReference type="NCBI Taxonomy" id="570835"/>
    <lineage>
        <taxon>Bacteria</taxon>
        <taxon>Pseudomonadati</taxon>
        <taxon>Acidobacteriota</taxon>
        <taxon>Terriglobia</taxon>
        <taxon>Terriglobales</taxon>
        <taxon>Acidobacteriaceae</taxon>
        <taxon>Edaphobacter</taxon>
    </lineage>
</organism>
<evidence type="ECO:0000313" key="2">
    <source>
        <dbReference type="EMBL" id="RSL14772.1"/>
    </source>
</evidence>
<sequence>MKLERLRRVIVGLVLVCCISAGAQDKGNWRAASTTAKSTTGDVALFDEKLAINFSTFTIAPIRSLDQGEVSAVFDVDSSAGGTGSLYRLNIPATKKFLHKNSLCGSEDTQWMVTYVSGRSLQVAFFSGEKQPVFTLEAISNSTDLCGTFAYVR</sequence>
<feature type="chain" id="PRO_5018602064" evidence="1">
    <location>
        <begin position="24"/>
        <end position="153"/>
    </location>
</feature>
<gene>
    <name evidence="2" type="ORF">EDE15_0237</name>
</gene>
<evidence type="ECO:0000313" key="3">
    <source>
        <dbReference type="Proteomes" id="UP000269669"/>
    </source>
</evidence>
<feature type="signal peptide" evidence="1">
    <location>
        <begin position="1"/>
        <end position="23"/>
    </location>
</feature>
<keyword evidence="1" id="KW-0732">Signal</keyword>
<accession>A0A3R9NUB9</accession>
<reference evidence="2 3" key="1">
    <citation type="submission" date="2018-12" db="EMBL/GenBank/DDBJ databases">
        <title>Sequencing of bacterial isolates from soil warming experiment in Harvard Forest, Massachusetts, USA.</title>
        <authorList>
            <person name="Deangelis K."/>
        </authorList>
    </citation>
    <scope>NUCLEOTIDE SEQUENCE [LARGE SCALE GENOMIC DNA]</scope>
    <source>
        <strain evidence="2 3">EB153</strain>
    </source>
</reference>
<evidence type="ECO:0000256" key="1">
    <source>
        <dbReference type="SAM" id="SignalP"/>
    </source>
</evidence>
<keyword evidence="3" id="KW-1185">Reference proteome</keyword>
<dbReference type="EMBL" id="RSDW01000001">
    <property type="protein sequence ID" value="RSL14772.1"/>
    <property type="molecule type" value="Genomic_DNA"/>
</dbReference>
<dbReference type="AlphaFoldDB" id="A0A3R9NUB9"/>
<proteinExistence type="predicted"/>
<dbReference type="RefSeq" id="WP_260472610.1">
    <property type="nucleotide sequence ID" value="NZ_RSDW01000001.1"/>
</dbReference>